<keyword evidence="3" id="KW-1185">Reference proteome</keyword>
<proteinExistence type="predicted"/>
<evidence type="ECO:0000256" key="1">
    <source>
        <dbReference type="SAM" id="MobiDB-lite"/>
    </source>
</evidence>
<dbReference type="Proteomes" id="UP001557470">
    <property type="component" value="Unassembled WGS sequence"/>
</dbReference>
<dbReference type="AlphaFoldDB" id="A0ABD0XFI3"/>
<feature type="region of interest" description="Disordered" evidence="1">
    <location>
        <begin position="1"/>
        <end position="31"/>
    </location>
</feature>
<protein>
    <submittedName>
        <fullName evidence="2">Uncharacterized protein</fullName>
    </submittedName>
</protein>
<comment type="caution">
    <text evidence="2">The sequence shown here is derived from an EMBL/GenBank/DDBJ whole genome shotgun (WGS) entry which is preliminary data.</text>
</comment>
<dbReference type="EMBL" id="JAGEUA010000002">
    <property type="protein sequence ID" value="KAL1006679.1"/>
    <property type="molecule type" value="Genomic_DNA"/>
</dbReference>
<gene>
    <name evidence="2" type="ORF">UPYG_G00075300</name>
</gene>
<organism evidence="2 3">
    <name type="scientific">Umbra pygmaea</name>
    <name type="common">Eastern mudminnow</name>
    <dbReference type="NCBI Taxonomy" id="75934"/>
    <lineage>
        <taxon>Eukaryota</taxon>
        <taxon>Metazoa</taxon>
        <taxon>Chordata</taxon>
        <taxon>Craniata</taxon>
        <taxon>Vertebrata</taxon>
        <taxon>Euteleostomi</taxon>
        <taxon>Actinopterygii</taxon>
        <taxon>Neopterygii</taxon>
        <taxon>Teleostei</taxon>
        <taxon>Protacanthopterygii</taxon>
        <taxon>Esociformes</taxon>
        <taxon>Umbridae</taxon>
        <taxon>Umbra</taxon>
    </lineage>
</organism>
<evidence type="ECO:0000313" key="3">
    <source>
        <dbReference type="Proteomes" id="UP001557470"/>
    </source>
</evidence>
<accession>A0ABD0XFI3</accession>
<feature type="compositionally biased region" description="Polar residues" evidence="1">
    <location>
        <begin position="18"/>
        <end position="31"/>
    </location>
</feature>
<reference evidence="2 3" key="1">
    <citation type="submission" date="2024-06" db="EMBL/GenBank/DDBJ databases">
        <authorList>
            <person name="Pan Q."/>
            <person name="Wen M."/>
            <person name="Jouanno E."/>
            <person name="Zahm M."/>
            <person name="Klopp C."/>
            <person name="Cabau C."/>
            <person name="Louis A."/>
            <person name="Berthelot C."/>
            <person name="Parey E."/>
            <person name="Roest Crollius H."/>
            <person name="Montfort J."/>
            <person name="Robinson-Rechavi M."/>
            <person name="Bouchez O."/>
            <person name="Lampietro C."/>
            <person name="Lopez Roques C."/>
            <person name="Donnadieu C."/>
            <person name="Postlethwait J."/>
            <person name="Bobe J."/>
            <person name="Verreycken H."/>
            <person name="Guiguen Y."/>
        </authorList>
    </citation>
    <scope>NUCLEOTIDE SEQUENCE [LARGE SCALE GENOMIC DNA]</scope>
    <source>
        <strain evidence="2">Up_M1</strain>
        <tissue evidence="2">Testis</tissue>
    </source>
</reference>
<sequence>MGSVDAEPFSDLSRDVQSDSGLGSDWATQGHSQSCSVATPLFFWLCARTVVLLEDEPSPQSEVQNALEQVFSKDVSVHCCIHPSLDPD</sequence>
<name>A0ABD0XFI3_UMBPY</name>
<evidence type="ECO:0000313" key="2">
    <source>
        <dbReference type="EMBL" id="KAL1006679.1"/>
    </source>
</evidence>